<evidence type="ECO:0000313" key="1">
    <source>
        <dbReference type="EMBL" id="GAA5166422.1"/>
    </source>
</evidence>
<organism evidence="1 2">
    <name type="scientific">Pseudonocardia eucalypti</name>
    <dbReference type="NCBI Taxonomy" id="648755"/>
    <lineage>
        <taxon>Bacteria</taxon>
        <taxon>Bacillati</taxon>
        <taxon>Actinomycetota</taxon>
        <taxon>Actinomycetes</taxon>
        <taxon>Pseudonocardiales</taxon>
        <taxon>Pseudonocardiaceae</taxon>
        <taxon>Pseudonocardia</taxon>
    </lineage>
</organism>
<comment type="caution">
    <text evidence="1">The sequence shown here is derived from an EMBL/GenBank/DDBJ whole genome shotgun (WGS) entry which is preliminary data.</text>
</comment>
<name>A0ABP9QRU5_9PSEU</name>
<accession>A0ABP9QRU5</accession>
<gene>
    <name evidence="1" type="ORF">GCM10023321_57520</name>
</gene>
<dbReference type="Proteomes" id="UP001428817">
    <property type="component" value="Unassembled WGS sequence"/>
</dbReference>
<sequence length="73" mass="8037">MCSRGSGDDEVARLAELARVRAYREQAEIDGMAVSAAHWLEEEARLAAVPPRHPAWSTLTCGVDFSWLPGRRG</sequence>
<reference evidence="2" key="1">
    <citation type="journal article" date="2019" name="Int. J. Syst. Evol. Microbiol.">
        <title>The Global Catalogue of Microorganisms (GCM) 10K type strain sequencing project: providing services to taxonomists for standard genome sequencing and annotation.</title>
        <authorList>
            <consortium name="The Broad Institute Genomics Platform"/>
            <consortium name="The Broad Institute Genome Sequencing Center for Infectious Disease"/>
            <person name="Wu L."/>
            <person name="Ma J."/>
        </authorList>
    </citation>
    <scope>NUCLEOTIDE SEQUENCE [LARGE SCALE GENOMIC DNA]</scope>
    <source>
        <strain evidence="2">JCM 18303</strain>
    </source>
</reference>
<evidence type="ECO:0000313" key="2">
    <source>
        <dbReference type="Proteomes" id="UP001428817"/>
    </source>
</evidence>
<dbReference type="RefSeq" id="WP_185060576.1">
    <property type="nucleotide sequence ID" value="NZ_BAABJP010000036.1"/>
</dbReference>
<proteinExistence type="predicted"/>
<protein>
    <submittedName>
        <fullName evidence="1">Uncharacterized protein</fullName>
    </submittedName>
</protein>
<keyword evidence="2" id="KW-1185">Reference proteome</keyword>
<dbReference type="EMBL" id="BAABJP010000036">
    <property type="protein sequence ID" value="GAA5166422.1"/>
    <property type="molecule type" value="Genomic_DNA"/>
</dbReference>